<comment type="cofactor">
    <cofactor evidence="1">
        <name>pyridoxal 5'-phosphate</name>
        <dbReference type="ChEBI" id="CHEBI:597326"/>
    </cofactor>
</comment>
<dbReference type="InterPro" id="IPR001926">
    <property type="entry name" value="TrpB-like_PALP"/>
</dbReference>
<dbReference type="GO" id="GO:0004794">
    <property type="term" value="F:threonine deaminase activity"/>
    <property type="evidence" value="ECO:0007669"/>
    <property type="project" value="TreeGrafter"/>
</dbReference>
<dbReference type="InterPro" id="IPR036052">
    <property type="entry name" value="TrpB-like_PALP_sf"/>
</dbReference>
<gene>
    <name evidence="6" type="ORF">METZ01_LOCUS194060</name>
</gene>
<dbReference type="Pfam" id="PF00291">
    <property type="entry name" value="PALP"/>
    <property type="match status" value="1"/>
</dbReference>
<evidence type="ECO:0000313" key="6">
    <source>
        <dbReference type="EMBL" id="SVB41206.1"/>
    </source>
</evidence>
<dbReference type="NCBIfam" id="NF005292">
    <property type="entry name" value="PRK06815.1"/>
    <property type="match status" value="1"/>
</dbReference>
<dbReference type="CDD" id="cd01562">
    <property type="entry name" value="Thr-dehyd"/>
    <property type="match status" value="1"/>
</dbReference>
<dbReference type="GO" id="GO:0009097">
    <property type="term" value="P:isoleucine biosynthetic process"/>
    <property type="evidence" value="ECO:0007669"/>
    <property type="project" value="TreeGrafter"/>
</dbReference>
<dbReference type="InterPro" id="IPR050147">
    <property type="entry name" value="Ser/Thr_Dehydratase"/>
</dbReference>
<dbReference type="FunFam" id="3.40.50.1100:FF:000005">
    <property type="entry name" value="Threonine dehydratase catabolic"/>
    <property type="match status" value="1"/>
</dbReference>
<accession>A0A382DRT3</accession>
<feature type="non-terminal residue" evidence="6">
    <location>
        <position position="1"/>
    </location>
</feature>
<sequence>VSSELRAFADRVSAAESRIRDHVRETYLEFSPALSTLSGGSVYCKLENLQHSGSFKLRGAFNKILSLSEAERERGIVTSSSGNHGAGVAYALGTLGQAGTVFVPTNVSPGKAQNIERLGGTLTYYGTDVVDTDAEACRQAQRDGMTFISPYNDLEVVAGQGTIAVELERQMGDLDAVFVAVGGGGLISGIATYLKATRPDVQIVGCAPENSAVMMRSVQAGRILELPSGATLSDGTAGGVENGAITFELCTSFVDHWVAVSEAEIANAITFFLSEHRMAIEGAAGVAIAAYWKTSRRYAGKRVAIIVCGGNIELEKLQSILAGDFAS</sequence>
<proteinExistence type="inferred from homology"/>
<dbReference type="PANTHER" id="PTHR48078">
    <property type="entry name" value="THREONINE DEHYDRATASE, MITOCHONDRIAL-RELATED"/>
    <property type="match status" value="1"/>
</dbReference>
<evidence type="ECO:0000256" key="2">
    <source>
        <dbReference type="ARBA" id="ARBA00010869"/>
    </source>
</evidence>
<dbReference type="SUPFAM" id="SSF53686">
    <property type="entry name" value="Tryptophan synthase beta subunit-like PLP-dependent enzymes"/>
    <property type="match status" value="1"/>
</dbReference>
<comment type="similarity">
    <text evidence="2">Belongs to the serine/threonine dehydratase family.</text>
</comment>
<dbReference type="GO" id="GO:0006567">
    <property type="term" value="P:L-threonine catabolic process"/>
    <property type="evidence" value="ECO:0007669"/>
    <property type="project" value="TreeGrafter"/>
</dbReference>
<dbReference type="PANTHER" id="PTHR48078:SF6">
    <property type="entry name" value="L-THREONINE DEHYDRATASE CATABOLIC TDCB"/>
    <property type="match status" value="1"/>
</dbReference>
<name>A0A382DRT3_9ZZZZ</name>
<organism evidence="6">
    <name type="scientific">marine metagenome</name>
    <dbReference type="NCBI Taxonomy" id="408172"/>
    <lineage>
        <taxon>unclassified sequences</taxon>
        <taxon>metagenomes</taxon>
        <taxon>ecological metagenomes</taxon>
    </lineage>
</organism>
<dbReference type="Gene3D" id="3.40.50.1100">
    <property type="match status" value="2"/>
</dbReference>
<evidence type="ECO:0000256" key="4">
    <source>
        <dbReference type="ARBA" id="ARBA00023239"/>
    </source>
</evidence>
<keyword evidence="4" id="KW-0456">Lyase</keyword>
<dbReference type="GO" id="GO:0006565">
    <property type="term" value="P:L-serine catabolic process"/>
    <property type="evidence" value="ECO:0007669"/>
    <property type="project" value="TreeGrafter"/>
</dbReference>
<evidence type="ECO:0000256" key="3">
    <source>
        <dbReference type="ARBA" id="ARBA00022898"/>
    </source>
</evidence>
<reference evidence="6" key="1">
    <citation type="submission" date="2018-05" db="EMBL/GenBank/DDBJ databases">
        <authorList>
            <person name="Lanie J.A."/>
            <person name="Ng W.-L."/>
            <person name="Kazmierczak K.M."/>
            <person name="Andrzejewski T.M."/>
            <person name="Davidsen T.M."/>
            <person name="Wayne K.J."/>
            <person name="Tettelin H."/>
            <person name="Glass J.I."/>
            <person name="Rusch D."/>
            <person name="Podicherti R."/>
            <person name="Tsui H.-C.T."/>
            <person name="Winkler M.E."/>
        </authorList>
    </citation>
    <scope>NUCLEOTIDE SEQUENCE</scope>
</reference>
<feature type="domain" description="Tryptophan synthase beta chain-like PALP" evidence="5">
    <location>
        <begin position="19"/>
        <end position="309"/>
    </location>
</feature>
<protein>
    <recommendedName>
        <fullName evidence="5">Tryptophan synthase beta chain-like PALP domain-containing protein</fullName>
    </recommendedName>
</protein>
<evidence type="ECO:0000256" key="1">
    <source>
        <dbReference type="ARBA" id="ARBA00001933"/>
    </source>
</evidence>
<dbReference type="GO" id="GO:0003941">
    <property type="term" value="F:L-serine ammonia-lyase activity"/>
    <property type="evidence" value="ECO:0007669"/>
    <property type="project" value="TreeGrafter"/>
</dbReference>
<dbReference type="GO" id="GO:0030170">
    <property type="term" value="F:pyridoxal phosphate binding"/>
    <property type="evidence" value="ECO:0007669"/>
    <property type="project" value="InterPro"/>
</dbReference>
<dbReference type="PROSITE" id="PS00165">
    <property type="entry name" value="DEHYDRATASE_SER_THR"/>
    <property type="match status" value="1"/>
</dbReference>
<dbReference type="EMBL" id="UINC01040807">
    <property type="protein sequence ID" value="SVB41206.1"/>
    <property type="molecule type" value="Genomic_DNA"/>
</dbReference>
<dbReference type="AlphaFoldDB" id="A0A382DRT3"/>
<dbReference type="InterPro" id="IPR000634">
    <property type="entry name" value="Ser/Thr_deHydtase_PyrdxlP-BS"/>
</dbReference>
<keyword evidence="3" id="KW-0663">Pyridoxal phosphate</keyword>
<evidence type="ECO:0000259" key="5">
    <source>
        <dbReference type="Pfam" id="PF00291"/>
    </source>
</evidence>